<proteinExistence type="predicted"/>
<name>A0ABR1BYS2_NECAM</name>
<keyword evidence="4" id="KW-1185">Reference proteome</keyword>
<comment type="caution">
    <text evidence="2">The sequence shown here is derived from an EMBL/GenBank/DDBJ whole genome shotgun (WGS) entry which is preliminary data.</text>
</comment>
<sequence>MCTPITLFNPDEPLRRIRTTAFFDCGASITMIKKQIATDLNLKIEEEQPLSLQTFRNDEDQIHPSSRTTVGLLLENDDSIMLKVRTLSFLTQPMQMGLAKDHIRVDMPACSTTTQREKLPNRYDLVHTRLGNIISGKPLHTHQFAMALSCIDTLDNPIQHHKLEELLQKFWSLESVGIIDDVSQSDGERCLQKFNDTVCFSPEEGRYMVRLPSKEDTSQLLVNFNMATSRLRGPVLLPEIAGILTRIRFMNILIIGDIEKAFLMVETSRVFYGFEILHLEYRRATSSRTPSRKYLLELRLPRKLHLGDSKNLCYELHVFTDAPRIAYSAVAFLVTYEDKTKKNASLLMSKSRLASLQAAATIPRLELSALPIGAKLTNFLKTQINTPIQKCYIWSDSKVALQWSKCEKSLPVFINNRVNTTRTNAPSDILRYVPSNLNAADIGSKGIAVKDLLHSE</sequence>
<dbReference type="InterPro" id="IPR008737">
    <property type="entry name" value="DUF1758"/>
</dbReference>
<evidence type="ECO:0000259" key="1">
    <source>
        <dbReference type="Pfam" id="PF05585"/>
    </source>
</evidence>
<evidence type="ECO:0000313" key="3">
    <source>
        <dbReference type="EMBL" id="KAK6730644.1"/>
    </source>
</evidence>
<protein>
    <recommendedName>
        <fullName evidence="1">DUF1758 domain-containing protein</fullName>
    </recommendedName>
</protein>
<reference evidence="2 4" key="1">
    <citation type="submission" date="2023-08" db="EMBL/GenBank/DDBJ databases">
        <title>A Necator americanus chromosomal reference genome.</title>
        <authorList>
            <person name="Ilik V."/>
            <person name="Petrzelkova K.J."/>
            <person name="Pardy F."/>
            <person name="Fuh T."/>
            <person name="Niatou-Singa F.S."/>
            <person name="Gouil Q."/>
            <person name="Baker L."/>
            <person name="Ritchie M.E."/>
            <person name="Jex A.R."/>
            <person name="Gazzola D."/>
            <person name="Li H."/>
            <person name="Toshio Fujiwara R."/>
            <person name="Zhan B."/>
            <person name="Aroian R.V."/>
            <person name="Pafco B."/>
            <person name="Schwarz E.M."/>
        </authorList>
    </citation>
    <scope>NUCLEOTIDE SEQUENCE [LARGE SCALE GENOMIC DNA]</scope>
    <source>
        <strain evidence="2 4">Aroian</strain>
        <tissue evidence="2">Whole animal</tissue>
    </source>
</reference>
<dbReference type="InterPro" id="IPR008042">
    <property type="entry name" value="Retrotrans_Pao"/>
</dbReference>
<dbReference type="Pfam" id="PF05585">
    <property type="entry name" value="DUF1758"/>
    <property type="match status" value="1"/>
</dbReference>
<organism evidence="2 4">
    <name type="scientific">Necator americanus</name>
    <name type="common">Human hookworm</name>
    <dbReference type="NCBI Taxonomy" id="51031"/>
    <lineage>
        <taxon>Eukaryota</taxon>
        <taxon>Metazoa</taxon>
        <taxon>Ecdysozoa</taxon>
        <taxon>Nematoda</taxon>
        <taxon>Chromadorea</taxon>
        <taxon>Rhabditida</taxon>
        <taxon>Rhabditina</taxon>
        <taxon>Rhabditomorpha</taxon>
        <taxon>Strongyloidea</taxon>
        <taxon>Ancylostomatidae</taxon>
        <taxon>Bunostominae</taxon>
        <taxon>Necator</taxon>
    </lineage>
</organism>
<evidence type="ECO:0000313" key="2">
    <source>
        <dbReference type="EMBL" id="KAK6730625.1"/>
    </source>
</evidence>
<evidence type="ECO:0000313" key="4">
    <source>
        <dbReference type="Proteomes" id="UP001303046"/>
    </source>
</evidence>
<dbReference type="EMBL" id="JAVFWL010000001">
    <property type="protein sequence ID" value="KAK6730644.1"/>
    <property type="molecule type" value="Genomic_DNA"/>
</dbReference>
<dbReference type="PANTHER" id="PTHR47331:SF1">
    <property type="entry name" value="GAG-LIKE PROTEIN"/>
    <property type="match status" value="1"/>
</dbReference>
<dbReference type="Proteomes" id="UP001303046">
    <property type="component" value="Unassembled WGS sequence"/>
</dbReference>
<dbReference type="EMBL" id="JAVFWL010000001">
    <property type="protein sequence ID" value="KAK6730625.1"/>
    <property type="molecule type" value="Genomic_DNA"/>
</dbReference>
<gene>
    <name evidence="2" type="primary">Necator_chrI.g3353</name>
    <name evidence="3" type="synonym">Necator_chrI.g3367</name>
    <name evidence="2" type="ORF">RB195_007224</name>
    <name evidence="3" type="ORF">RB195_007238</name>
</gene>
<accession>A0ABR1BYS2</accession>
<dbReference type="Pfam" id="PF05380">
    <property type="entry name" value="Peptidase_A17"/>
    <property type="match status" value="1"/>
</dbReference>
<feature type="domain" description="DUF1758" evidence="1">
    <location>
        <begin position="8"/>
        <end position="94"/>
    </location>
</feature>
<dbReference type="PANTHER" id="PTHR47331">
    <property type="entry name" value="PHD-TYPE DOMAIN-CONTAINING PROTEIN"/>
    <property type="match status" value="1"/>
</dbReference>